<accession>A0AB36FMF8</accession>
<protein>
    <recommendedName>
        <fullName evidence="3">Restriction endonuclease</fullName>
    </recommendedName>
</protein>
<gene>
    <name evidence="1" type="ORF">BFV95_4493</name>
</gene>
<dbReference type="RefSeq" id="WP_069945672.1">
    <property type="nucleotide sequence ID" value="NZ_MIPW01000064.1"/>
</dbReference>
<dbReference type="EMBL" id="MIPY01000053">
    <property type="protein sequence ID" value="OES25025.1"/>
    <property type="molecule type" value="Genomic_DNA"/>
</dbReference>
<dbReference type="Proteomes" id="UP000095392">
    <property type="component" value="Unassembled WGS sequence"/>
</dbReference>
<keyword evidence="2" id="KW-1185">Reference proteome</keyword>
<evidence type="ECO:0000313" key="2">
    <source>
        <dbReference type="Proteomes" id="UP000095392"/>
    </source>
</evidence>
<comment type="caution">
    <text evidence="1">The sequence shown here is derived from an EMBL/GenBank/DDBJ whole genome shotgun (WGS) entry which is preliminary data.</text>
</comment>
<dbReference type="AlphaFoldDB" id="A0AB36FMF8"/>
<evidence type="ECO:0000313" key="1">
    <source>
        <dbReference type="EMBL" id="OES25025.1"/>
    </source>
</evidence>
<name>A0AB36FMF8_ALTMA</name>
<evidence type="ECO:0008006" key="3">
    <source>
        <dbReference type="Google" id="ProtNLM"/>
    </source>
</evidence>
<proteinExistence type="predicted"/>
<reference evidence="1 2" key="1">
    <citation type="submission" date="2016-09" db="EMBL/GenBank/DDBJ databases">
        <title>Draft Genome Sequence of four Alteromonas macleodii strains isolated from copper coupons and grown long-term at elevated copper levels.</title>
        <authorList>
            <person name="Cusick K."/>
            <person name="Dale J."/>
            <person name="Little B."/>
            <person name="Biffinger J."/>
        </authorList>
    </citation>
    <scope>NUCLEOTIDE SEQUENCE [LARGE SCALE GENOMIC DNA]</scope>
    <source>
        <strain evidence="1 2">KCP01</strain>
    </source>
</reference>
<sequence>MQPNNPDKLTEAEIAAVAKVFFERKGWELFPEVVIPIFGGRPDYIGKKQQLCMAVECKPSLTYPVLEQLIRWHDTVDMANNSEYVDARNYGIPHLLVAVTGRNKQKHADLKQRLLDQYRIGHYEVSYEGIAWHRQHKAADAPFDDYGYGNIDGHRWRVYERSAPKIQPGSRQTADRILALLQQDMKDAVSGVTGMKNNHMTPFRRTMNKATEALEKYGQCHITTIINEINSTMGGHHYCSDAQAKTSIGKFLVEFEIAERDDRTLRFRLKGLSDAEVASRQDTAKIANTGDQHQLF</sequence>
<organism evidence="1 2">
    <name type="scientific">Alteromonas macleodii</name>
    <name type="common">Pseudoalteromonas macleodii</name>
    <dbReference type="NCBI Taxonomy" id="28108"/>
    <lineage>
        <taxon>Bacteria</taxon>
        <taxon>Pseudomonadati</taxon>
        <taxon>Pseudomonadota</taxon>
        <taxon>Gammaproteobacteria</taxon>
        <taxon>Alteromonadales</taxon>
        <taxon>Alteromonadaceae</taxon>
        <taxon>Alteromonas/Salinimonas group</taxon>
        <taxon>Alteromonas</taxon>
    </lineage>
</organism>